<dbReference type="GO" id="GO:0005737">
    <property type="term" value="C:cytoplasm"/>
    <property type="evidence" value="ECO:0007669"/>
    <property type="project" value="UniProtKB-SubCell"/>
</dbReference>
<keyword evidence="7" id="KW-0067">ATP-binding</keyword>
<keyword evidence="5" id="KW-0227">DNA damage</keyword>
<accession>T1BK85</accession>
<keyword evidence="4" id="KW-0547">Nucleotide-binding</keyword>
<dbReference type="GO" id="GO:0004518">
    <property type="term" value="F:nuclease activity"/>
    <property type="evidence" value="ECO:0007669"/>
    <property type="project" value="UniProtKB-KW"/>
</dbReference>
<sequence length="293" mass="31662">MPGLRRRRLRPESLAVTIRSRSIADIAAMTVADAVRFFRDLPLSARDEQIVGQVVKEIRGRLGFLENVGLTYLSLDRASGTLSGGEAERIALATQIGSGLVGVLYILDEPSIGLHARDHERLLATLATLRDLGNTLLVVEHDEMTMRASDWLVDLGPGAGVHGGEILYTGPPALVGNAPRSLTGDFLSGRRSIAVPDARARPTGRWLAIHGAREHNLKGDTVRIPLGLFVAFSGVSGSGKSTLLDEILYKAVRRHLGLGREAPGRHDYIDGIDQVDRVLLIDQSPIGRTPRSN</sequence>
<evidence type="ECO:0000313" key="11">
    <source>
        <dbReference type="EMBL" id="EQD70197.1"/>
    </source>
</evidence>
<dbReference type="PANTHER" id="PTHR43152:SF3">
    <property type="entry name" value="UVRABC SYSTEM PROTEIN A"/>
    <property type="match status" value="1"/>
</dbReference>
<gene>
    <name evidence="11" type="ORF">B1B_05132</name>
</gene>
<dbReference type="EMBL" id="AUZY01003230">
    <property type="protein sequence ID" value="EQD70197.1"/>
    <property type="molecule type" value="Genomic_DNA"/>
</dbReference>
<evidence type="ECO:0000256" key="3">
    <source>
        <dbReference type="ARBA" id="ARBA00022737"/>
    </source>
</evidence>
<dbReference type="FunFam" id="3.40.50.300:FF:000272">
    <property type="entry name" value="UvrABC system protein A"/>
    <property type="match status" value="1"/>
</dbReference>
<reference evidence="11" key="1">
    <citation type="submission" date="2013-08" db="EMBL/GenBank/DDBJ databases">
        <authorList>
            <person name="Mendez C."/>
            <person name="Richter M."/>
            <person name="Ferrer M."/>
            <person name="Sanchez J."/>
        </authorList>
    </citation>
    <scope>NUCLEOTIDE SEQUENCE</scope>
</reference>
<dbReference type="GO" id="GO:0005524">
    <property type="term" value="F:ATP binding"/>
    <property type="evidence" value="ECO:0007669"/>
    <property type="project" value="UniProtKB-KW"/>
</dbReference>
<dbReference type="SUPFAM" id="SSF52540">
    <property type="entry name" value="P-loop containing nucleoside triphosphate hydrolases"/>
    <property type="match status" value="2"/>
</dbReference>
<organism evidence="11">
    <name type="scientific">mine drainage metagenome</name>
    <dbReference type="NCBI Taxonomy" id="410659"/>
    <lineage>
        <taxon>unclassified sequences</taxon>
        <taxon>metagenomes</taxon>
        <taxon>ecological metagenomes</taxon>
    </lineage>
</organism>
<proteinExistence type="predicted"/>
<reference evidence="11" key="2">
    <citation type="journal article" date="2014" name="ISME J.">
        <title>Microbial stratification in low pH oxic and suboxic macroscopic growths along an acid mine drainage.</title>
        <authorList>
            <person name="Mendez-Garcia C."/>
            <person name="Mesa V."/>
            <person name="Sprenger R.R."/>
            <person name="Richter M."/>
            <person name="Diez M.S."/>
            <person name="Solano J."/>
            <person name="Bargiela R."/>
            <person name="Golyshina O.V."/>
            <person name="Manteca A."/>
            <person name="Ramos J.L."/>
            <person name="Gallego J.R."/>
            <person name="Llorente I."/>
            <person name="Martins Dos Santos V.A."/>
            <person name="Jensen O.N."/>
            <person name="Pelaez A.I."/>
            <person name="Sanchez J."/>
            <person name="Ferrer M."/>
        </authorList>
    </citation>
    <scope>NUCLEOTIDE SEQUENCE</scope>
</reference>
<dbReference type="GO" id="GO:0006281">
    <property type="term" value="P:DNA repair"/>
    <property type="evidence" value="ECO:0007669"/>
    <property type="project" value="UniProtKB-KW"/>
</dbReference>
<comment type="subcellular location">
    <subcellularLocation>
        <location evidence="1">Cytoplasm</location>
    </subcellularLocation>
</comment>
<keyword evidence="3" id="KW-0677">Repeat</keyword>
<evidence type="ECO:0000256" key="1">
    <source>
        <dbReference type="ARBA" id="ARBA00004496"/>
    </source>
</evidence>
<feature type="non-terminal residue" evidence="11">
    <location>
        <position position="293"/>
    </location>
</feature>
<dbReference type="InterPro" id="IPR027417">
    <property type="entry name" value="P-loop_NTPase"/>
</dbReference>
<comment type="caution">
    <text evidence="11">The sequence shown here is derived from an EMBL/GenBank/DDBJ whole genome shotgun (WGS) entry which is preliminary data.</text>
</comment>
<evidence type="ECO:0000256" key="8">
    <source>
        <dbReference type="ARBA" id="ARBA00022881"/>
    </source>
</evidence>
<evidence type="ECO:0000256" key="2">
    <source>
        <dbReference type="ARBA" id="ARBA00022490"/>
    </source>
</evidence>
<keyword evidence="9" id="KW-0238">DNA-binding</keyword>
<keyword evidence="10" id="KW-0234">DNA repair</keyword>
<dbReference type="GO" id="GO:0003677">
    <property type="term" value="F:DNA binding"/>
    <property type="evidence" value="ECO:0007669"/>
    <property type="project" value="UniProtKB-KW"/>
</dbReference>
<dbReference type="PANTHER" id="PTHR43152">
    <property type="entry name" value="UVRABC SYSTEM PROTEIN A"/>
    <property type="match status" value="1"/>
</dbReference>
<evidence type="ECO:0000256" key="9">
    <source>
        <dbReference type="ARBA" id="ARBA00023125"/>
    </source>
</evidence>
<evidence type="ECO:0000256" key="5">
    <source>
        <dbReference type="ARBA" id="ARBA00022763"/>
    </source>
</evidence>
<name>T1BK85_9ZZZZ</name>
<keyword evidence="2" id="KW-0963">Cytoplasm</keyword>
<dbReference type="AlphaFoldDB" id="T1BK85"/>
<keyword evidence="6" id="KW-0228">DNA excision</keyword>
<dbReference type="Gene3D" id="3.40.50.300">
    <property type="entry name" value="P-loop containing nucleotide triphosphate hydrolases"/>
    <property type="match status" value="2"/>
</dbReference>
<evidence type="ECO:0000256" key="10">
    <source>
        <dbReference type="ARBA" id="ARBA00023204"/>
    </source>
</evidence>
<protein>
    <submittedName>
        <fullName evidence="11">Excinuclease ABC, A subunit</fullName>
    </submittedName>
</protein>
<evidence type="ECO:0000256" key="7">
    <source>
        <dbReference type="ARBA" id="ARBA00022840"/>
    </source>
</evidence>
<evidence type="ECO:0000256" key="4">
    <source>
        <dbReference type="ARBA" id="ARBA00022741"/>
    </source>
</evidence>
<keyword evidence="8" id="KW-0267">Excision nuclease</keyword>
<dbReference type="Gene3D" id="1.20.1580.10">
    <property type="entry name" value="ABC transporter ATPase like domain"/>
    <property type="match status" value="1"/>
</dbReference>
<evidence type="ECO:0000256" key="6">
    <source>
        <dbReference type="ARBA" id="ARBA00022769"/>
    </source>
</evidence>